<dbReference type="PANTHER" id="PTHR45936">
    <property type="entry name" value="TRNA-DIHYDROURIDINE(20) SYNTHASE [NAD(P)+]-LIKE"/>
    <property type="match status" value="1"/>
</dbReference>
<dbReference type="InterPro" id="IPR018517">
    <property type="entry name" value="tRNA_hU_synthase_CS"/>
</dbReference>
<organism evidence="8">
    <name type="scientific">Ornithodoros turicata</name>
    <dbReference type="NCBI Taxonomy" id="34597"/>
    <lineage>
        <taxon>Eukaryota</taxon>
        <taxon>Metazoa</taxon>
        <taxon>Ecdysozoa</taxon>
        <taxon>Arthropoda</taxon>
        <taxon>Chelicerata</taxon>
        <taxon>Arachnida</taxon>
        <taxon>Acari</taxon>
        <taxon>Parasitiformes</taxon>
        <taxon>Ixodida</taxon>
        <taxon>Ixodoidea</taxon>
        <taxon>Argasidae</taxon>
        <taxon>Ornithodorinae</taxon>
        <taxon>Ornithodoros</taxon>
    </lineage>
</organism>
<dbReference type="Pfam" id="PF00035">
    <property type="entry name" value="dsrm"/>
    <property type="match status" value="1"/>
</dbReference>
<name>A0A2R5LJQ7_9ACAR</name>
<reference evidence="8" key="1">
    <citation type="submission" date="2018-03" db="EMBL/GenBank/DDBJ databases">
        <title>The relapsing fever spirochete Borrelia turicatae persists in the highly oxidative environment of its soft-bodied tick vector.</title>
        <authorList>
            <person name="Bourret T.J."/>
            <person name="Boyle W.K."/>
            <person name="Valenzuela J.G."/>
            <person name="Oliveira F."/>
            <person name="Lopez J.E."/>
        </authorList>
    </citation>
    <scope>NUCLEOTIDE SEQUENCE</scope>
    <source>
        <strain evidence="8">Kansas strain/isolate</strain>
        <tissue evidence="8">Salivary glands</tissue>
    </source>
</reference>
<dbReference type="Gene3D" id="3.30.160.20">
    <property type="match status" value="1"/>
</dbReference>
<dbReference type="RefSeq" id="XP_064466215.1">
    <property type="nucleotide sequence ID" value="XM_064610145.1"/>
</dbReference>
<dbReference type="PROSITE" id="PS01136">
    <property type="entry name" value="UPF0034"/>
    <property type="match status" value="1"/>
</dbReference>
<dbReference type="SUPFAM" id="SSF51395">
    <property type="entry name" value="FMN-linked oxidoreductases"/>
    <property type="match status" value="1"/>
</dbReference>
<dbReference type="EMBL" id="GGLE01005608">
    <property type="protein sequence ID" value="MBY09734.1"/>
    <property type="molecule type" value="Transcribed_RNA"/>
</dbReference>
<dbReference type="PROSITE" id="PS50137">
    <property type="entry name" value="DS_RBD"/>
    <property type="match status" value="1"/>
</dbReference>
<keyword evidence="3" id="KW-0288">FMN</keyword>
<dbReference type="CTD" id="54920"/>
<sequence length="458" mass="51759">MTRVIDYRNKIILAPMVRVGTLPMRLLALHYGADLVYTEELIDYKLLKCKRIENKILGTVDYIDDDYQVVFRTCEKEKGRVILQIGTCSPERAVQVAKFVEKDVSGIDVNMGCPKEFSLKGGMGAALLTQREKVKAILTSLVQNTHLPVTCKIRVLEEVEETISLGKLIESTGVKAIAVHGRTKEERPQHPNRNYVIKAMAEHLTIPVIANGGCGEIKSFDDIELFRQATGAASVMVARQAESNCSIFCRDGLKPLDDVIRSYLSFAIEYDNRATNTKYCVQQMLGSLQESERGKQLLASQQMEEICVLWNMDTIYNAKQKELHYMAQKLRELPNDDQGPERSLKKCKVGNDEIWQMEAKFVRNMFDMSSLPKTVLINWTRKNNFPHPRYKTEGIEKSFRSIVMVNGKKYSSTHLEKNKKYAEQAAAVVALFSLGLIDKSMIRGSAAGLPIDSSYKLK</sequence>
<evidence type="ECO:0000256" key="4">
    <source>
        <dbReference type="ARBA" id="ARBA00022694"/>
    </source>
</evidence>
<keyword evidence="2" id="KW-0285">Flavoprotein</keyword>
<evidence type="ECO:0000256" key="5">
    <source>
        <dbReference type="ARBA" id="ARBA00023002"/>
    </source>
</evidence>
<keyword evidence="6" id="KW-0694">RNA-binding</keyword>
<dbReference type="SMART" id="SM00358">
    <property type="entry name" value="DSRM"/>
    <property type="match status" value="1"/>
</dbReference>
<accession>A0A2R5LJQ7</accession>
<dbReference type="GO" id="GO:0050660">
    <property type="term" value="F:flavin adenine dinucleotide binding"/>
    <property type="evidence" value="ECO:0007669"/>
    <property type="project" value="InterPro"/>
</dbReference>
<dbReference type="InterPro" id="IPR052582">
    <property type="entry name" value="tRNA-DUS-like"/>
</dbReference>
<dbReference type="GO" id="GO:0017150">
    <property type="term" value="F:tRNA dihydrouridine synthase activity"/>
    <property type="evidence" value="ECO:0007669"/>
    <property type="project" value="InterPro"/>
</dbReference>
<dbReference type="PANTHER" id="PTHR45936:SF1">
    <property type="entry name" value="TRNA-DIHYDROURIDINE(20) SYNTHASE [NAD(P)+]-LIKE"/>
    <property type="match status" value="1"/>
</dbReference>
<protein>
    <submittedName>
        <fullName evidence="8">Putative trna-dihydrouridine synthase</fullName>
    </submittedName>
</protein>
<keyword evidence="4" id="KW-0819">tRNA processing</keyword>
<comment type="cofactor">
    <cofactor evidence="1">
        <name>FMN</name>
        <dbReference type="ChEBI" id="CHEBI:58210"/>
    </cofactor>
</comment>
<evidence type="ECO:0000256" key="2">
    <source>
        <dbReference type="ARBA" id="ARBA00022630"/>
    </source>
</evidence>
<evidence type="ECO:0000256" key="1">
    <source>
        <dbReference type="ARBA" id="ARBA00001917"/>
    </source>
</evidence>
<evidence type="ECO:0000259" key="7">
    <source>
        <dbReference type="PROSITE" id="PS50137"/>
    </source>
</evidence>
<dbReference type="KEGG" id="oti:135377607"/>
<dbReference type="SUPFAM" id="SSF54768">
    <property type="entry name" value="dsRNA-binding domain-like"/>
    <property type="match status" value="1"/>
</dbReference>
<evidence type="ECO:0000256" key="3">
    <source>
        <dbReference type="ARBA" id="ARBA00022643"/>
    </source>
</evidence>
<evidence type="ECO:0000256" key="6">
    <source>
        <dbReference type="PROSITE-ProRule" id="PRU00266"/>
    </source>
</evidence>
<dbReference type="InterPro" id="IPR014720">
    <property type="entry name" value="dsRBD_dom"/>
</dbReference>
<dbReference type="CDD" id="cd19871">
    <property type="entry name" value="DSRM_DUS2L"/>
    <property type="match status" value="1"/>
</dbReference>
<keyword evidence="5" id="KW-0560">Oxidoreductase</keyword>
<feature type="domain" description="DRBM" evidence="7">
    <location>
        <begin position="371"/>
        <end position="436"/>
    </location>
</feature>
<dbReference type="Pfam" id="PF01207">
    <property type="entry name" value="Dus"/>
    <property type="match status" value="1"/>
</dbReference>
<proteinExistence type="predicted"/>
<dbReference type="GO" id="GO:0000049">
    <property type="term" value="F:tRNA binding"/>
    <property type="evidence" value="ECO:0007669"/>
    <property type="project" value="InterPro"/>
</dbReference>
<dbReference type="InterPro" id="IPR035587">
    <property type="entry name" value="DUS-like_FMN-bd"/>
</dbReference>
<dbReference type="InterPro" id="IPR013785">
    <property type="entry name" value="Aldolase_TIM"/>
</dbReference>
<dbReference type="GeneID" id="135377607"/>
<evidence type="ECO:0000313" key="8">
    <source>
        <dbReference type="EMBL" id="MBY09734.1"/>
    </source>
</evidence>
<dbReference type="CDD" id="cd02801">
    <property type="entry name" value="DUS_like_FMN"/>
    <property type="match status" value="1"/>
</dbReference>
<dbReference type="Gene3D" id="3.20.20.70">
    <property type="entry name" value="Aldolase class I"/>
    <property type="match status" value="1"/>
</dbReference>
<dbReference type="GO" id="GO:0005737">
    <property type="term" value="C:cytoplasm"/>
    <property type="evidence" value="ECO:0007669"/>
    <property type="project" value="TreeGrafter"/>
</dbReference>
<dbReference type="AlphaFoldDB" id="A0A2R5LJQ7"/>
<dbReference type="InterPro" id="IPR044463">
    <property type="entry name" value="DUS2_DSRM"/>
</dbReference>